<dbReference type="Pfam" id="PF05649">
    <property type="entry name" value="Peptidase_M13_N"/>
    <property type="match status" value="1"/>
</dbReference>
<evidence type="ECO:0000259" key="8">
    <source>
        <dbReference type="Pfam" id="PF01431"/>
    </source>
</evidence>
<proteinExistence type="inferred from homology"/>
<dbReference type="GO" id="GO:0016485">
    <property type="term" value="P:protein processing"/>
    <property type="evidence" value="ECO:0007669"/>
    <property type="project" value="TreeGrafter"/>
</dbReference>
<dbReference type="GO" id="GO:0046872">
    <property type="term" value="F:metal ion binding"/>
    <property type="evidence" value="ECO:0007669"/>
    <property type="project" value="UniProtKB-KW"/>
</dbReference>
<dbReference type="PRINTS" id="PR00786">
    <property type="entry name" value="NEPRILYSIN"/>
</dbReference>
<comment type="caution">
    <text evidence="10">The sequence shown here is derived from an EMBL/GenBank/DDBJ whole genome shotgun (WGS) entry which is preliminary data.</text>
</comment>
<accession>A0A3N0GKD9</accession>
<evidence type="ECO:0000313" key="11">
    <source>
        <dbReference type="Proteomes" id="UP000279994"/>
    </source>
</evidence>
<dbReference type="Gene3D" id="1.10.1380.10">
    <property type="entry name" value="Neutral endopeptidase , domain2"/>
    <property type="match status" value="1"/>
</dbReference>
<dbReference type="CDD" id="cd08662">
    <property type="entry name" value="M13"/>
    <property type="match status" value="1"/>
</dbReference>
<dbReference type="AlphaFoldDB" id="A0A3N0GKD9"/>
<organism evidence="10 11">
    <name type="scientific">Nocardioides pocheonensis</name>
    <dbReference type="NCBI Taxonomy" id="661485"/>
    <lineage>
        <taxon>Bacteria</taxon>
        <taxon>Bacillati</taxon>
        <taxon>Actinomycetota</taxon>
        <taxon>Actinomycetes</taxon>
        <taxon>Propionibacteriales</taxon>
        <taxon>Nocardioidaceae</taxon>
        <taxon>Nocardioides</taxon>
    </lineage>
</organism>
<protein>
    <submittedName>
        <fullName evidence="10">Peptidase M13</fullName>
    </submittedName>
</protein>
<evidence type="ECO:0000256" key="2">
    <source>
        <dbReference type="ARBA" id="ARBA00007357"/>
    </source>
</evidence>
<comment type="cofactor">
    <cofactor evidence="1">
        <name>Zn(2+)</name>
        <dbReference type="ChEBI" id="CHEBI:29105"/>
    </cofactor>
</comment>
<dbReference type="GO" id="GO:0005886">
    <property type="term" value="C:plasma membrane"/>
    <property type="evidence" value="ECO:0007669"/>
    <property type="project" value="TreeGrafter"/>
</dbReference>
<dbReference type="PANTHER" id="PTHR11733:SF167">
    <property type="entry name" value="FI17812P1-RELATED"/>
    <property type="match status" value="1"/>
</dbReference>
<keyword evidence="7" id="KW-0482">Metalloprotease</keyword>
<evidence type="ECO:0000313" key="10">
    <source>
        <dbReference type="EMBL" id="RNM12676.1"/>
    </source>
</evidence>
<dbReference type="InterPro" id="IPR000718">
    <property type="entry name" value="Peptidase_M13"/>
</dbReference>
<gene>
    <name evidence="10" type="ORF">EFL26_18925</name>
</gene>
<feature type="domain" description="Peptidase M13 N-terminal" evidence="9">
    <location>
        <begin position="17"/>
        <end position="415"/>
    </location>
</feature>
<keyword evidence="3" id="KW-0645">Protease</keyword>
<name>A0A3N0GKD9_9ACTN</name>
<dbReference type="SUPFAM" id="SSF55486">
    <property type="entry name" value="Metalloproteases ('zincins'), catalytic domain"/>
    <property type="match status" value="1"/>
</dbReference>
<keyword evidence="4" id="KW-0479">Metal-binding</keyword>
<dbReference type="PANTHER" id="PTHR11733">
    <property type="entry name" value="ZINC METALLOPROTEASE FAMILY M13 NEPRILYSIN-RELATED"/>
    <property type="match status" value="1"/>
</dbReference>
<dbReference type="InterPro" id="IPR024079">
    <property type="entry name" value="MetalloPept_cat_dom_sf"/>
</dbReference>
<keyword evidence="6" id="KW-0862">Zinc</keyword>
<sequence length="677" mass="75286">MTILDDARPGMNPDIRPQDDLFGHVNGTWLAEAEIPSDRAAWGPFVMLADTAEQDVREIIEDCAAGRVSAGSAADGAEGSDGSDDARKIGDLYASFMDEARVNELGSTPIQGLLDAIDSLTDLRDLAAFLGEFERRGGGGLFGSYVDTDDRNSERYLVNITQGGIGLPDESYYREEKFAEIRAKYVDYLERMLDLAGRPDARATAETVLALETRLAQGHWERAETRDVQKTYNLTGYDELRTMLPSFDLDVYVRNLGGESVAGSTGALTGTLAETIVRQPSYLTHLETVLGETDMEQWKAFLAVRAIRSSAAYLSDEFVETNFDFYGRTLSGTPELRARWKRGVALVEGGLGEAVGREYVARHFPPHSKELMDDLVANLLEAYRQSIATLDWMGEETKQRAFEKLETFRPKIGYPVKWRDYTNLEIDAGDLVGNVLAIAAFETDRQLQKIGAPVDRDEWFMLPQTVNAYYNPGTNEICFPAGILQKPFFDPDADPAENYGGIGAVIGHEIGHGFDDQGAQFDGLGNLNDWWTAEDKAAFELKSKALIDQYDGFEPRDLPGEHVNGALTVGENIGDLGGLTIAIKAYRISLGQDPASTEPVPERDGLTGLQRLFLNWAYVWRTKRRKELDLQYLTTDPHSPPEFRANIVRNLDEFHQAFGTQSGDGLWLDPEDRVRIW</sequence>
<keyword evidence="5" id="KW-0378">Hydrolase</keyword>
<reference evidence="10 11" key="1">
    <citation type="submission" date="2018-11" db="EMBL/GenBank/DDBJ databases">
        <authorList>
            <person name="Li F."/>
        </authorList>
    </citation>
    <scope>NUCLEOTIDE SEQUENCE [LARGE SCALE GENOMIC DNA]</scope>
    <source>
        <strain evidence="10 11">Gsoil 818</strain>
    </source>
</reference>
<dbReference type="GO" id="GO:0004222">
    <property type="term" value="F:metalloendopeptidase activity"/>
    <property type="evidence" value="ECO:0007669"/>
    <property type="project" value="InterPro"/>
</dbReference>
<dbReference type="Pfam" id="PF01431">
    <property type="entry name" value="Peptidase_M13"/>
    <property type="match status" value="1"/>
</dbReference>
<evidence type="ECO:0000256" key="6">
    <source>
        <dbReference type="ARBA" id="ARBA00022833"/>
    </source>
</evidence>
<evidence type="ECO:0000256" key="5">
    <source>
        <dbReference type="ARBA" id="ARBA00022801"/>
    </source>
</evidence>
<evidence type="ECO:0000256" key="4">
    <source>
        <dbReference type="ARBA" id="ARBA00022723"/>
    </source>
</evidence>
<dbReference type="InterPro" id="IPR042089">
    <property type="entry name" value="Peptidase_M13_dom_2"/>
</dbReference>
<dbReference type="OrthoDB" id="9775677at2"/>
<dbReference type="PROSITE" id="PS51885">
    <property type="entry name" value="NEPRILYSIN"/>
    <property type="match status" value="1"/>
</dbReference>
<comment type="similarity">
    <text evidence="2">Belongs to the peptidase M13 family.</text>
</comment>
<evidence type="ECO:0000256" key="7">
    <source>
        <dbReference type="ARBA" id="ARBA00023049"/>
    </source>
</evidence>
<dbReference type="Proteomes" id="UP000279994">
    <property type="component" value="Unassembled WGS sequence"/>
</dbReference>
<feature type="domain" description="Peptidase M13 C-terminal" evidence="8">
    <location>
        <begin position="467"/>
        <end position="674"/>
    </location>
</feature>
<evidence type="ECO:0000256" key="1">
    <source>
        <dbReference type="ARBA" id="ARBA00001947"/>
    </source>
</evidence>
<dbReference type="Gene3D" id="3.40.390.10">
    <property type="entry name" value="Collagenase (Catalytic Domain)"/>
    <property type="match status" value="1"/>
</dbReference>
<dbReference type="EMBL" id="RJSF01000044">
    <property type="protein sequence ID" value="RNM12676.1"/>
    <property type="molecule type" value="Genomic_DNA"/>
</dbReference>
<keyword evidence="11" id="KW-1185">Reference proteome</keyword>
<dbReference type="InterPro" id="IPR008753">
    <property type="entry name" value="Peptidase_M13_N"/>
</dbReference>
<dbReference type="InterPro" id="IPR018497">
    <property type="entry name" value="Peptidase_M13_C"/>
</dbReference>
<evidence type="ECO:0000259" key="9">
    <source>
        <dbReference type="Pfam" id="PF05649"/>
    </source>
</evidence>
<evidence type="ECO:0000256" key="3">
    <source>
        <dbReference type="ARBA" id="ARBA00022670"/>
    </source>
</evidence>